<dbReference type="Proteomes" id="UP001248581">
    <property type="component" value="Chromosome"/>
</dbReference>
<evidence type="ECO:0000313" key="2">
    <source>
        <dbReference type="EMBL" id="WNC69947.1"/>
    </source>
</evidence>
<evidence type="ECO:0008006" key="4">
    <source>
        <dbReference type="Google" id="ProtNLM"/>
    </source>
</evidence>
<gene>
    <name evidence="2" type="ORF">RI845_07370</name>
</gene>
<sequence>MGRWQEKIKNIHRPTLQNLLNPTELSSVGFVGTSGGHLQIKITDNEQTPKTDFTVEPAVDKLVLSVDDQGLPLHHCRGEPNGICYGDSEWVRYRLQRVAKHKRPMLAHEYSKLYLANFDEESNEIRKENKARKAANSWLREATAHPPSA</sequence>
<accession>A0ABY9TMB6</accession>
<protein>
    <recommendedName>
        <fullName evidence="4">Transposase</fullName>
    </recommendedName>
</protein>
<evidence type="ECO:0000313" key="3">
    <source>
        <dbReference type="Proteomes" id="UP001248581"/>
    </source>
</evidence>
<name>A0ABY9TMB6_9GAMM</name>
<keyword evidence="3" id="KW-1185">Reference proteome</keyword>
<dbReference type="RefSeq" id="WP_348389089.1">
    <property type="nucleotide sequence ID" value="NZ_CP134146.1"/>
</dbReference>
<feature type="region of interest" description="Disordered" evidence="1">
    <location>
        <begin position="125"/>
        <end position="149"/>
    </location>
</feature>
<proteinExistence type="predicted"/>
<reference evidence="3" key="1">
    <citation type="submission" date="2023-09" db="EMBL/GenBank/DDBJ databases">
        <authorList>
            <person name="Li S."/>
            <person name="Li X."/>
            <person name="Zhang C."/>
            <person name="Zhao Z."/>
        </authorList>
    </citation>
    <scope>NUCLEOTIDE SEQUENCE [LARGE SCALE GENOMIC DNA]</scope>
    <source>
        <strain evidence="3">SQ345</strain>
    </source>
</reference>
<organism evidence="2 3">
    <name type="scientific">Thalassotalea nanhaiensis</name>
    <dbReference type="NCBI Taxonomy" id="3065648"/>
    <lineage>
        <taxon>Bacteria</taxon>
        <taxon>Pseudomonadati</taxon>
        <taxon>Pseudomonadota</taxon>
        <taxon>Gammaproteobacteria</taxon>
        <taxon>Alteromonadales</taxon>
        <taxon>Colwelliaceae</taxon>
        <taxon>Thalassotalea</taxon>
    </lineage>
</organism>
<dbReference type="EMBL" id="CP134146">
    <property type="protein sequence ID" value="WNC69947.1"/>
    <property type="molecule type" value="Genomic_DNA"/>
</dbReference>
<evidence type="ECO:0000256" key="1">
    <source>
        <dbReference type="SAM" id="MobiDB-lite"/>
    </source>
</evidence>